<keyword evidence="8 16" id="KW-0255">Endonuclease</keyword>
<keyword evidence="5" id="KW-0158">Chromosome</keyword>
<evidence type="ECO:0000256" key="2">
    <source>
        <dbReference type="ARBA" id="ARBA00004123"/>
    </source>
</evidence>
<dbReference type="KEGG" id="btab:109032125"/>
<keyword evidence="23" id="KW-1185">Reference proteome</keyword>
<evidence type="ECO:0000256" key="12">
    <source>
        <dbReference type="ARBA" id="ARBA00023204"/>
    </source>
</evidence>
<dbReference type="GO" id="GO:0007095">
    <property type="term" value="P:mitotic G2 DNA damage checkpoint signaling"/>
    <property type="evidence" value="ECO:0007669"/>
    <property type="project" value="TreeGrafter"/>
</dbReference>
<dbReference type="PIRSF" id="PIRSF000882">
    <property type="entry name" value="DSB_repair_MRE11"/>
    <property type="match status" value="1"/>
</dbReference>
<keyword evidence="11 16" id="KW-0269">Exonuclease</keyword>
<comment type="function">
    <text evidence="16">Core component of the MRN complex, which plays a central role in double-strand break (DSB) repair, DNA recombination, maintenance of telomere integrity and meiosis. The MRN complex is involved in the repair of DNA double-strand breaks (DSBs) via homologous recombination (HR), an error-free mechanism which primarily occurs during S and G2 phases. The complex (1) mediates the end resection of damaged DNA, which generates proper single-stranded DNA, a key initial steps in HR, and is (2) required for the recruitment of other repair factors and efficient activation of ATM and ATR upon DNA damage. Within the MRN complex, MRE11 possesses both single-strand endonuclease activity and double-strand-specific 3'-5' exonuclease activity. MRE11 first endonucleolytically cleaves the 5' strand at DNA DSB ends to prevent non-homologous end joining (NHEJ) and licence HR. It then generates a single-stranded DNA gap via 3' to 5' exonucleolytic degradation, which is required for single-strand invasion and recombination.</text>
</comment>
<dbReference type="GO" id="GO:0030145">
    <property type="term" value="F:manganese ion binding"/>
    <property type="evidence" value="ECO:0007669"/>
    <property type="project" value="UniProtKB-UniRule"/>
</dbReference>
<evidence type="ECO:0000256" key="9">
    <source>
        <dbReference type="ARBA" id="ARBA00022763"/>
    </source>
</evidence>
<dbReference type="Proteomes" id="UP001152759">
    <property type="component" value="Chromosome 7"/>
</dbReference>
<keyword evidence="13 16" id="KW-0464">Manganese</keyword>
<dbReference type="GO" id="GO:0042138">
    <property type="term" value="P:meiotic DNA double-strand break formation"/>
    <property type="evidence" value="ECO:0007669"/>
    <property type="project" value="TreeGrafter"/>
</dbReference>
<evidence type="ECO:0000256" key="1">
    <source>
        <dbReference type="ARBA" id="ARBA00001936"/>
    </source>
</evidence>
<evidence type="ECO:0000256" key="4">
    <source>
        <dbReference type="ARBA" id="ARBA00009028"/>
    </source>
</evidence>
<dbReference type="Gene3D" id="3.30.110.110">
    <property type="entry name" value="Mre11, capping domain"/>
    <property type="match status" value="1"/>
</dbReference>
<evidence type="ECO:0000256" key="19">
    <source>
        <dbReference type="SAM" id="Coils"/>
    </source>
</evidence>
<dbReference type="PANTHER" id="PTHR10139:SF1">
    <property type="entry name" value="DOUBLE-STRAND BREAK REPAIR PROTEIN MRE11"/>
    <property type="match status" value="1"/>
</dbReference>
<keyword evidence="6 16" id="KW-0540">Nuclease</keyword>
<dbReference type="FunFam" id="3.60.21.10:FF:000011">
    <property type="entry name" value="Double-strand break repair protein"/>
    <property type="match status" value="1"/>
</dbReference>
<dbReference type="InterPro" id="IPR029052">
    <property type="entry name" value="Metallo-depent_PP-like"/>
</dbReference>
<sequence length="669" mass="76247">MDDGQVADDGHKPDDGQILDDKVPAEDVMDILVATDIHLGYEEKDPERGDDSFISFEEILKIAQSRGVDLMLLGGDLFHDSKPSAQCIHKCLKLLRQYCLGDRPIRVEFLSDQSENFRHCDFPVVNYEDPNYSISLPVFSIHGNHDDPSGYGRMSTLDIMSVTNLVNYFGKWTDLKNVEVSPLLLRKGKTKVAVYGLSHIKDDRLARLFRDQNVKFYQPQWEAESWFNIFMCHQNRAQRGVLKYLPEEAIPPFIDFVIWGHEHESRIRLEFNEVGRFHVTQPGSPVATSLCEGESKPKHVGLLQVYHPEGAKAPKSRFFPIKLRSVRPFVFDTVVLSEENLDDRIGTVNENVEAFLKDKVEEMIEIAQEQITGYDKQPTLPLIRLRVEWSEEEQLLNPMRFGQVYYQGSVANPDNILLFRKEKTNRKVKEEAIDKDVIEGILDEEIEDVQSVVERYFTEVDPSKQLKVLSLKGLGEAVSRFVDKKDRTAVIDLTNHQINKTVKFMKERDDVNEENLLEMLEEYRLARLARAQEEMKEAQDMLDGEDRTVENFKMESDHEENGNDLDVNGDDQPHIIVTLPTRGRGSRGRGRAKAEVPASTGRGRGRGRGSRGGATTPRAAARGIPKLTLTRSPPMRSPVKSPVRSSSRTPSTRMSNRARITYDEFSDSD</sequence>
<proteinExistence type="inferred from homology"/>
<comment type="subcellular location">
    <subcellularLocation>
        <location evidence="3">Chromosome</location>
    </subcellularLocation>
    <subcellularLocation>
        <location evidence="2 16">Nucleus</location>
    </subcellularLocation>
</comment>
<dbReference type="EMBL" id="OU963868">
    <property type="protein sequence ID" value="CAH0393535.1"/>
    <property type="molecule type" value="Genomic_DNA"/>
</dbReference>
<evidence type="ECO:0000256" key="6">
    <source>
        <dbReference type="ARBA" id="ARBA00022722"/>
    </source>
</evidence>
<comment type="similarity">
    <text evidence="4 16 18">Belongs to the MRE11/RAD32 family.</text>
</comment>
<dbReference type="SUPFAM" id="SSF56300">
    <property type="entry name" value="Metallo-dependent phosphatases"/>
    <property type="match status" value="1"/>
</dbReference>
<evidence type="ECO:0000256" key="3">
    <source>
        <dbReference type="ARBA" id="ARBA00004286"/>
    </source>
</evidence>
<dbReference type="Gene3D" id="3.60.21.10">
    <property type="match status" value="1"/>
</dbReference>
<evidence type="ECO:0000256" key="18">
    <source>
        <dbReference type="RuleBase" id="RU003447"/>
    </source>
</evidence>
<dbReference type="Pfam" id="PF04152">
    <property type="entry name" value="Mre11_DNA_bind"/>
    <property type="match status" value="1"/>
</dbReference>
<dbReference type="InterPro" id="IPR007281">
    <property type="entry name" value="Mre11_DNA-bd"/>
</dbReference>
<dbReference type="AlphaFoldDB" id="A0A9P0AM99"/>
<protein>
    <recommendedName>
        <fullName evidence="16">Double-strand break repair protein</fullName>
    </recommendedName>
</protein>
<keyword evidence="14 16" id="KW-0539">Nucleus</keyword>
<dbReference type="InterPro" id="IPR041796">
    <property type="entry name" value="Mre11_N"/>
</dbReference>
<evidence type="ECO:0000256" key="17">
    <source>
        <dbReference type="PIRSR" id="PIRSR000882-1"/>
    </source>
</evidence>
<dbReference type="SMART" id="SM01347">
    <property type="entry name" value="Mre11_DNA_bind"/>
    <property type="match status" value="1"/>
</dbReference>
<evidence type="ECO:0000256" key="10">
    <source>
        <dbReference type="ARBA" id="ARBA00022801"/>
    </source>
</evidence>
<evidence type="ECO:0000256" key="14">
    <source>
        <dbReference type="ARBA" id="ARBA00023242"/>
    </source>
</evidence>
<dbReference type="NCBIfam" id="TIGR00583">
    <property type="entry name" value="mre11"/>
    <property type="match status" value="1"/>
</dbReference>
<dbReference type="GO" id="GO:0097552">
    <property type="term" value="P:mitochondrial double-strand break repair via homologous recombination"/>
    <property type="evidence" value="ECO:0007669"/>
    <property type="project" value="TreeGrafter"/>
</dbReference>
<dbReference type="InterPro" id="IPR004843">
    <property type="entry name" value="Calcineurin-like_PHP"/>
</dbReference>
<feature type="compositionally biased region" description="Low complexity" evidence="20">
    <location>
        <begin position="613"/>
        <end position="623"/>
    </location>
</feature>
<evidence type="ECO:0000256" key="11">
    <source>
        <dbReference type="ARBA" id="ARBA00022839"/>
    </source>
</evidence>
<dbReference type="Pfam" id="PF00149">
    <property type="entry name" value="Metallophos"/>
    <property type="match status" value="1"/>
</dbReference>
<organism evidence="22 23">
    <name type="scientific">Bemisia tabaci</name>
    <name type="common">Sweetpotato whitefly</name>
    <name type="synonym">Aleurodes tabaci</name>
    <dbReference type="NCBI Taxonomy" id="7038"/>
    <lineage>
        <taxon>Eukaryota</taxon>
        <taxon>Metazoa</taxon>
        <taxon>Ecdysozoa</taxon>
        <taxon>Arthropoda</taxon>
        <taxon>Hexapoda</taxon>
        <taxon>Insecta</taxon>
        <taxon>Pterygota</taxon>
        <taxon>Neoptera</taxon>
        <taxon>Paraneoptera</taxon>
        <taxon>Hemiptera</taxon>
        <taxon>Sternorrhyncha</taxon>
        <taxon>Aleyrodoidea</taxon>
        <taxon>Aleyrodidae</taxon>
        <taxon>Aleyrodinae</taxon>
        <taxon>Bemisia</taxon>
    </lineage>
</organism>
<evidence type="ECO:0000256" key="5">
    <source>
        <dbReference type="ARBA" id="ARBA00022454"/>
    </source>
</evidence>
<evidence type="ECO:0000256" key="7">
    <source>
        <dbReference type="ARBA" id="ARBA00022723"/>
    </source>
</evidence>
<evidence type="ECO:0000256" key="13">
    <source>
        <dbReference type="ARBA" id="ARBA00023211"/>
    </source>
</evidence>
<dbReference type="GO" id="GO:0000723">
    <property type="term" value="P:telomere maintenance"/>
    <property type="evidence" value="ECO:0007669"/>
    <property type="project" value="TreeGrafter"/>
</dbReference>
<feature type="coiled-coil region" evidence="19">
    <location>
        <begin position="528"/>
        <end position="555"/>
    </location>
</feature>
<dbReference type="CDD" id="cd00840">
    <property type="entry name" value="MPP_Mre11_N"/>
    <property type="match status" value="1"/>
</dbReference>
<keyword evidence="10 16" id="KW-0378">Hydrolase</keyword>
<accession>A0A9P0AM99</accession>
<evidence type="ECO:0000256" key="16">
    <source>
        <dbReference type="PIRNR" id="PIRNR000882"/>
    </source>
</evidence>
<dbReference type="GO" id="GO:0035861">
    <property type="term" value="C:site of double-strand break"/>
    <property type="evidence" value="ECO:0007669"/>
    <property type="project" value="TreeGrafter"/>
</dbReference>
<evidence type="ECO:0000259" key="21">
    <source>
        <dbReference type="SMART" id="SM01347"/>
    </source>
</evidence>
<keyword evidence="7" id="KW-0479">Metal-binding</keyword>
<feature type="compositionally biased region" description="Low complexity" evidence="20">
    <location>
        <begin position="631"/>
        <end position="655"/>
    </location>
</feature>
<feature type="compositionally biased region" description="Basic and acidic residues" evidence="20">
    <location>
        <begin position="8"/>
        <end position="20"/>
    </location>
</feature>
<evidence type="ECO:0000313" key="22">
    <source>
        <dbReference type="EMBL" id="CAH0393535.1"/>
    </source>
</evidence>
<comment type="cofactor">
    <cofactor evidence="1 16">
        <name>Mn(2+)</name>
        <dbReference type="ChEBI" id="CHEBI:29035"/>
    </cofactor>
</comment>
<feature type="region of interest" description="Disordered" evidence="20">
    <location>
        <begin position="1"/>
        <end position="20"/>
    </location>
</feature>
<keyword evidence="12 16" id="KW-0234">DNA repair</keyword>
<gene>
    <name evidence="22" type="ORF">BEMITA_LOCUS11925</name>
</gene>
<keyword evidence="9 16" id="KW-0227">DNA damage</keyword>
<feature type="region of interest" description="Disordered" evidence="20">
    <location>
        <begin position="579"/>
        <end position="669"/>
    </location>
</feature>
<dbReference type="PANTHER" id="PTHR10139">
    <property type="entry name" value="DOUBLE-STRAND BREAK REPAIR PROTEIN MRE11"/>
    <property type="match status" value="1"/>
</dbReference>
<name>A0A9P0AM99_BEMTA</name>
<dbReference type="GO" id="GO:0000724">
    <property type="term" value="P:double-strand break repair via homologous recombination"/>
    <property type="evidence" value="ECO:0007669"/>
    <property type="project" value="TreeGrafter"/>
</dbReference>
<evidence type="ECO:0000256" key="8">
    <source>
        <dbReference type="ARBA" id="ARBA00022759"/>
    </source>
</evidence>
<feature type="active site" description="Proton donor" evidence="17">
    <location>
        <position position="145"/>
    </location>
</feature>
<evidence type="ECO:0000256" key="20">
    <source>
        <dbReference type="SAM" id="MobiDB-lite"/>
    </source>
</evidence>
<feature type="domain" description="Mre11 DNA-binding" evidence="21">
    <location>
        <begin position="316"/>
        <end position="481"/>
    </location>
</feature>
<reference evidence="22" key="1">
    <citation type="submission" date="2021-12" db="EMBL/GenBank/DDBJ databases">
        <authorList>
            <person name="King R."/>
        </authorList>
    </citation>
    <scope>NUCLEOTIDE SEQUENCE</scope>
</reference>
<dbReference type="GO" id="GO:0031573">
    <property type="term" value="P:mitotic intra-S DNA damage checkpoint signaling"/>
    <property type="evidence" value="ECO:0007669"/>
    <property type="project" value="TreeGrafter"/>
</dbReference>
<dbReference type="GO" id="GO:0030870">
    <property type="term" value="C:Mre11 complex"/>
    <property type="evidence" value="ECO:0007669"/>
    <property type="project" value="UniProtKB-UniRule"/>
</dbReference>
<dbReference type="GO" id="GO:0006303">
    <property type="term" value="P:double-strand break repair via nonhomologous end joining"/>
    <property type="evidence" value="ECO:0007669"/>
    <property type="project" value="TreeGrafter"/>
</dbReference>
<dbReference type="InterPro" id="IPR038487">
    <property type="entry name" value="Mre11_capping_dom"/>
</dbReference>
<evidence type="ECO:0000313" key="23">
    <source>
        <dbReference type="Proteomes" id="UP001152759"/>
    </source>
</evidence>
<evidence type="ECO:0000256" key="15">
    <source>
        <dbReference type="ARBA" id="ARBA00023254"/>
    </source>
</evidence>
<dbReference type="GO" id="GO:0008296">
    <property type="term" value="F:3'-5'-DNA exonuclease activity"/>
    <property type="evidence" value="ECO:0007669"/>
    <property type="project" value="InterPro"/>
</dbReference>
<keyword evidence="19" id="KW-0175">Coiled coil</keyword>
<dbReference type="InterPro" id="IPR003701">
    <property type="entry name" value="Mre11"/>
</dbReference>
<keyword evidence="15 16" id="KW-0469">Meiosis</keyword>
<dbReference type="GO" id="GO:0000014">
    <property type="term" value="F:single-stranded DNA endodeoxyribonuclease activity"/>
    <property type="evidence" value="ECO:0007669"/>
    <property type="project" value="TreeGrafter"/>
</dbReference>